<keyword evidence="1" id="KW-0159">Chromosome partition</keyword>
<evidence type="ECO:0000313" key="5">
    <source>
        <dbReference type="Proteomes" id="UP000627538"/>
    </source>
</evidence>
<evidence type="ECO:0000313" key="4">
    <source>
        <dbReference type="EMBL" id="MBD3688726.1"/>
    </source>
</evidence>
<evidence type="ECO:0000256" key="1">
    <source>
        <dbReference type="ARBA" id="ARBA00022829"/>
    </source>
</evidence>
<keyword evidence="5" id="KW-1185">Reference proteome</keyword>
<dbReference type="PANTHER" id="PTHR33969:SF2">
    <property type="entry name" value="SEGREGATION AND CONDENSATION PROTEIN A"/>
    <property type="match status" value="1"/>
</dbReference>
<accession>A0A8I0GAL3</accession>
<dbReference type="GO" id="GO:0007059">
    <property type="term" value="P:chromosome segregation"/>
    <property type="evidence" value="ECO:0007669"/>
    <property type="project" value="UniProtKB-KW"/>
</dbReference>
<dbReference type="EMBL" id="JACRUO010000001">
    <property type="protein sequence ID" value="MBD3688726.1"/>
    <property type="molecule type" value="Genomic_DNA"/>
</dbReference>
<dbReference type="Proteomes" id="UP000627538">
    <property type="component" value="Unassembled WGS sequence"/>
</dbReference>
<feature type="region of interest" description="Disordered" evidence="3">
    <location>
        <begin position="1"/>
        <end position="21"/>
    </location>
</feature>
<organism evidence="4 5">
    <name type="scientific">Nanchangia anserum</name>
    <dbReference type="NCBI Taxonomy" id="2692125"/>
    <lineage>
        <taxon>Bacteria</taxon>
        <taxon>Bacillati</taxon>
        <taxon>Actinomycetota</taxon>
        <taxon>Actinomycetes</taxon>
        <taxon>Actinomycetales</taxon>
        <taxon>Actinomycetaceae</taxon>
        <taxon>Nanchangia</taxon>
    </lineage>
</organism>
<evidence type="ECO:0000256" key="2">
    <source>
        <dbReference type="ARBA" id="ARBA00044777"/>
    </source>
</evidence>
<dbReference type="Pfam" id="PF02616">
    <property type="entry name" value="SMC_ScpA"/>
    <property type="match status" value="1"/>
</dbReference>
<evidence type="ECO:0000256" key="3">
    <source>
        <dbReference type="SAM" id="MobiDB-lite"/>
    </source>
</evidence>
<gene>
    <name evidence="4" type="ORF">H8R10_00495</name>
</gene>
<sequence>MHRVTREPRPTGVLLARSSPVASPREATGRLDQFSLELDNFTGPLDLLLSLITRRRLDITEVALSEVTDEFLAHMRRYPDLSQTSEFVVIAATLLDIKATRLLPGSEDDPDDIDYLEARDLLFARLLQYRAYKEAAQQLRRLADAESHYVARGVELEERFRSLVPEVEVRATPEQLARIAALALSQSRPSVALTHLHDPVVPVRSQIRAILEALGRRDSQTFDELIADADRPAVIVSRFLALLELYRARLVSLSQDGALATLGVTYTPEGDGVSGPDWAIMSERGDDE</sequence>
<reference evidence="4 5" key="1">
    <citation type="submission" date="2020-08" db="EMBL/GenBank/DDBJ databases">
        <title>Winkia gen. nov., sp. nov., isolated from faeces of the Anser albifrons in China.</title>
        <authorList>
            <person name="Liu Q."/>
        </authorList>
    </citation>
    <scope>NUCLEOTIDE SEQUENCE [LARGE SCALE GENOMIC DNA]</scope>
    <source>
        <strain evidence="4 5">C62</strain>
    </source>
</reference>
<proteinExistence type="predicted"/>
<dbReference type="AlphaFoldDB" id="A0A8I0GAL3"/>
<protein>
    <recommendedName>
        <fullName evidence="2">Segregation and condensation protein A</fullName>
    </recommendedName>
</protein>
<name>A0A8I0GAL3_9ACTO</name>
<dbReference type="InterPro" id="IPR003768">
    <property type="entry name" value="ScpA"/>
</dbReference>
<dbReference type="Gene3D" id="6.10.250.2410">
    <property type="match status" value="1"/>
</dbReference>
<dbReference type="PANTHER" id="PTHR33969">
    <property type="entry name" value="SEGREGATION AND CONDENSATION PROTEIN A"/>
    <property type="match status" value="1"/>
</dbReference>
<comment type="caution">
    <text evidence="4">The sequence shown here is derived from an EMBL/GenBank/DDBJ whole genome shotgun (WGS) entry which is preliminary data.</text>
</comment>